<organism evidence="1 2">
    <name type="scientific">Huso huso</name>
    <name type="common">Beluga</name>
    <name type="synonym">Acipenser huso</name>
    <dbReference type="NCBI Taxonomy" id="61971"/>
    <lineage>
        <taxon>Eukaryota</taxon>
        <taxon>Metazoa</taxon>
        <taxon>Chordata</taxon>
        <taxon>Craniata</taxon>
        <taxon>Vertebrata</taxon>
        <taxon>Euteleostomi</taxon>
        <taxon>Actinopterygii</taxon>
        <taxon>Chondrostei</taxon>
        <taxon>Acipenseriformes</taxon>
        <taxon>Acipenseridae</taxon>
        <taxon>Huso</taxon>
    </lineage>
</organism>
<gene>
    <name evidence="1" type="ORF">HHUSO_G18249</name>
</gene>
<name>A0ABR0Z7B2_HUSHU</name>
<dbReference type="EMBL" id="JAHFZB010000016">
    <property type="protein sequence ID" value="KAK6480511.1"/>
    <property type="molecule type" value="Genomic_DNA"/>
</dbReference>
<evidence type="ECO:0000313" key="1">
    <source>
        <dbReference type="EMBL" id="KAK6480511.1"/>
    </source>
</evidence>
<comment type="caution">
    <text evidence="1">The sequence shown here is derived from an EMBL/GenBank/DDBJ whole genome shotgun (WGS) entry which is preliminary data.</text>
</comment>
<protein>
    <submittedName>
        <fullName evidence="1">Uncharacterized protein</fullName>
    </submittedName>
</protein>
<reference evidence="1 2" key="1">
    <citation type="submission" date="2021-05" db="EMBL/GenBank/DDBJ databases">
        <authorList>
            <person name="Zahm M."/>
            <person name="Klopp C."/>
            <person name="Cabau C."/>
            <person name="Kuhl H."/>
            <person name="Suciu R."/>
            <person name="Ciorpac M."/>
            <person name="Holostenco D."/>
            <person name="Gessner J."/>
            <person name="Wuertz S."/>
            <person name="Hohne C."/>
            <person name="Stock M."/>
            <person name="Gislard M."/>
            <person name="Lluch J."/>
            <person name="Milhes M."/>
            <person name="Lampietro C."/>
            <person name="Lopez Roques C."/>
            <person name="Donnadieu C."/>
            <person name="Du K."/>
            <person name="Schartl M."/>
            <person name="Guiguen Y."/>
        </authorList>
    </citation>
    <scope>NUCLEOTIDE SEQUENCE [LARGE SCALE GENOMIC DNA]</scope>
    <source>
        <strain evidence="1">Hh-F2</strain>
        <tissue evidence="1">Blood</tissue>
    </source>
</reference>
<dbReference type="Proteomes" id="UP001369086">
    <property type="component" value="Unassembled WGS sequence"/>
</dbReference>
<keyword evidence="2" id="KW-1185">Reference proteome</keyword>
<sequence>MQCHKMNGLRAMAAAGGSTTHVLYSHQLRSAFFMQHAQCEDTQMLHFHCRRNWASRARAVTPPITW</sequence>
<accession>A0ABR0Z7B2</accession>
<proteinExistence type="predicted"/>
<evidence type="ECO:0000313" key="2">
    <source>
        <dbReference type="Proteomes" id="UP001369086"/>
    </source>
</evidence>